<feature type="region of interest" description="Disordered" evidence="2">
    <location>
        <begin position="1"/>
        <end position="133"/>
    </location>
</feature>
<dbReference type="InterPro" id="IPR007125">
    <property type="entry name" value="H2A/H2B/H3"/>
</dbReference>
<dbReference type="SUPFAM" id="SSF47113">
    <property type="entry name" value="Histone-fold"/>
    <property type="match status" value="1"/>
</dbReference>
<dbReference type="Proteomes" id="UP000887565">
    <property type="component" value="Unplaced"/>
</dbReference>
<evidence type="ECO:0000256" key="2">
    <source>
        <dbReference type="SAM" id="MobiDB-lite"/>
    </source>
</evidence>
<keyword evidence="4" id="KW-1185">Reference proteome</keyword>
<reference evidence="5" key="1">
    <citation type="submission" date="2022-11" db="UniProtKB">
        <authorList>
            <consortium name="WormBaseParasite"/>
        </authorList>
    </citation>
    <scope>IDENTIFICATION</scope>
</reference>
<sequence length="201" mass="22615">MVREKPQSKRYEGASTITSATSTAAVPSDKQLPDADERNRDITEDQRPSTSRAAASPPPRKKSPVRQKFGTSSSKDVAATPPRTTRSNQLASEQRPSTSRAPAAGQQQEPKERNKRAPPLNMPRRGRSRRGQQRCIQEITYYQKTTQLLMQKLPFSRVAAEAFLISLFEDGQLLANHAKRVTLMSKDLQLARRIRRDAYLN</sequence>
<dbReference type="SMART" id="SM00428">
    <property type="entry name" value="H3"/>
    <property type="match status" value="1"/>
</dbReference>
<name>A0A915HLR2_ROMCU</name>
<dbReference type="GO" id="GO:0000786">
    <property type="term" value="C:nucleosome"/>
    <property type="evidence" value="ECO:0007669"/>
    <property type="project" value="InterPro"/>
</dbReference>
<dbReference type="InterPro" id="IPR009072">
    <property type="entry name" value="Histone-fold"/>
</dbReference>
<feature type="compositionally biased region" description="Low complexity" evidence="2">
    <location>
        <begin position="14"/>
        <end position="25"/>
    </location>
</feature>
<dbReference type="WBParaSite" id="nRc.2.0.1.t02614-RA">
    <property type="protein sequence ID" value="nRc.2.0.1.t02614-RA"/>
    <property type="gene ID" value="nRc.2.0.1.g02614"/>
</dbReference>
<feature type="domain" description="Core Histone H2A/H2B/H3" evidence="3">
    <location>
        <begin position="159"/>
        <end position="194"/>
    </location>
</feature>
<organism evidence="4 5">
    <name type="scientific">Romanomermis culicivorax</name>
    <name type="common">Nematode worm</name>
    <dbReference type="NCBI Taxonomy" id="13658"/>
    <lineage>
        <taxon>Eukaryota</taxon>
        <taxon>Metazoa</taxon>
        <taxon>Ecdysozoa</taxon>
        <taxon>Nematoda</taxon>
        <taxon>Enoplea</taxon>
        <taxon>Dorylaimia</taxon>
        <taxon>Mermithida</taxon>
        <taxon>Mermithoidea</taxon>
        <taxon>Mermithidae</taxon>
        <taxon>Romanomermis</taxon>
    </lineage>
</organism>
<dbReference type="GO" id="GO:0030527">
    <property type="term" value="F:structural constituent of chromatin"/>
    <property type="evidence" value="ECO:0007669"/>
    <property type="project" value="InterPro"/>
</dbReference>
<dbReference type="Gene3D" id="1.10.20.10">
    <property type="entry name" value="Histone, subunit A"/>
    <property type="match status" value="2"/>
</dbReference>
<evidence type="ECO:0000259" key="3">
    <source>
        <dbReference type="Pfam" id="PF00125"/>
    </source>
</evidence>
<evidence type="ECO:0000256" key="1">
    <source>
        <dbReference type="ARBA" id="ARBA00010343"/>
    </source>
</evidence>
<accession>A0A915HLR2</accession>
<dbReference type="PANTHER" id="PTHR45810">
    <property type="entry name" value="HISTONE H3.2"/>
    <property type="match status" value="1"/>
</dbReference>
<dbReference type="Pfam" id="PF00125">
    <property type="entry name" value="Histone"/>
    <property type="match status" value="1"/>
</dbReference>
<dbReference type="PRINTS" id="PR00622">
    <property type="entry name" value="HISTONEH3"/>
</dbReference>
<protein>
    <submittedName>
        <fullName evidence="5">Histone H2A/H2B/H3 domain-containing protein</fullName>
    </submittedName>
</protein>
<dbReference type="AlphaFoldDB" id="A0A915HLR2"/>
<dbReference type="InterPro" id="IPR000164">
    <property type="entry name" value="Histone_H3/CENP-A"/>
</dbReference>
<dbReference type="GO" id="GO:0046982">
    <property type="term" value="F:protein heterodimerization activity"/>
    <property type="evidence" value="ECO:0007669"/>
    <property type="project" value="InterPro"/>
</dbReference>
<evidence type="ECO:0000313" key="4">
    <source>
        <dbReference type="Proteomes" id="UP000887565"/>
    </source>
</evidence>
<dbReference type="GO" id="GO:0003677">
    <property type="term" value="F:DNA binding"/>
    <property type="evidence" value="ECO:0007669"/>
    <property type="project" value="InterPro"/>
</dbReference>
<comment type="similarity">
    <text evidence="1">Belongs to the histone H3 family.</text>
</comment>
<feature type="compositionally biased region" description="Polar residues" evidence="2">
    <location>
        <begin position="82"/>
        <end position="108"/>
    </location>
</feature>
<feature type="compositionally biased region" description="Basic and acidic residues" evidence="2">
    <location>
        <begin position="1"/>
        <end position="12"/>
    </location>
</feature>
<evidence type="ECO:0000313" key="5">
    <source>
        <dbReference type="WBParaSite" id="nRc.2.0.1.t02614-RA"/>
    </source>
</evidence>
<feature type="compositionally biased region" description="Basic and acidic residues" evidence="2">
    <location>
        <begin position="31"/>
        <end position="47"/>
    </location>
</feature>
<proteinExistence type="inferred from homology"/>